<evidence type="ECO:0000313" key="3">
    <source>
        <dbReference type="Proteomes" id="UP001497444"/>
    </source>
</evidence>
<reference evidence="2" key="1">
    <citation type="submission" date="2024-02" db="EMBL/GenBank/DDBJ databases">
        <authorList>
            <consortium name="ELIXIR-Norway"/>
            <consortium name="Elixir Norway"/>
        </authorList>
    </citation>
    <scope>NUCLEOTIDE SEQUENCE</scope>
</reference>
<evidence type="ECO:0000313" key="2">
    <source>
        <dbReference type="EMBL" id="CAK9261393.1"/>
    </source>
</evidence>
<sequence>MDNSESNIDLTQILAALQHLQQENAVLRNSTSSPLLQDFNAFMAKFEVVFGDSDKARTSANKLRRLKQGTQAALINQFRCGLRDDVQDLLLTLTDPSSFSEAITQAIRCDNRLFERRQEMKVTSNTQQTTSVARPASFGPAPMQIDTAKFKPLTEAEKLR</sequence>
<organism evidence="2 3">
    <name type="scientific">Sphagnum jensenii</name>
    <dbReference type="NCBI Taxonomy" id="128206"/>
    <lineage>
        <taxon>Eukaryota</taxon>
        <taxon>Viridiplantae</taxon>
        <taxon>Streptophyta</taxon>
        <taxon>Embryophyta</taxon>
        <taxon>Bryophyta</taxon>
        <taxon>Sphagnophytina</taxon>
        <taxon>Sphagnopsida</taxon>
        <taxon>Sphagnales</taxon>
        <taxon>Sphagnaceae</taxon>
        <taxon>Sphagnum</taxon>
    </lineage>
</organism>
<feature type="region of interest" description="Disordered" evidence="1">
    <location>
        <begin position="120"/>
        <end position="160"/>
    </location>
</feature>
<proteinExistence type="predicted"/>
<dbReference type="Proteomes" id="UP001497444">
    <property type="component" value="Chromosome 14"/>
</dbReference>
<evidence type="ECO:0000256" key="1">
    <source>
        <dbReference type="SAM" id="MobiDB-lite"/>
    </source>
</evidence>
<keyword evidence="3" id="KW-1185">Reference proteome</keyword>
<dbReference type="EMBL" id="OZ020109">
    <property type="protein sequence ID" value="CAK9261393.1"/>
    <property type="molecule type" value="Genomic_DNA"/>
</dbReference>
<gene>
    <name evidence="2" type="ORF">CSSPJE1EN1_LOCUS6871</name>
</gene>
<accession>A0ABP0W3P2</accession>
<feature type="compositionally biased region" description="Polar residues" evidence="1">
    <location>
        <begin position="121"/>
        <end position="132"/>
    </location>
</feature>
<feature type="compositionally biased region" description="Basic and acidic residues" evidence="1">
    <location>
        <begin position="148"/>
        <end position="160"/>
    </location>
</feature>
<name>A0ABP0W3P2_9BRYO</name>
<protein>
    <submittedName>
        <fullName evidence="2">Uncharacterized protein</fullName>
    </submittedName>
</protein>